<dbReference type="PANTHER" id="PTHR47506:SF3">
    <property type="entry name" value="HTH-TYPE TRANSCRIPTIONAL REGULATOR LMRA"/>
    <property type="match status" value="1"/>
</dbReference>
<dbReference type="RefSeq" id="WP_014641995.1">
    <property type="nucleotide sequence ID" value="NC_017668.1"/>
</dbReference>
<sequence length="188" mass="20693">MNRKENSRTKLVQTASRLFQTQGYHGTGLNQITKESGAPKGSLYYYFPNGKEQLAIEAVHLTAAKVTDRIERGLKRQEEPVKAIQHLINDLADQAVKDGGTSGVPVAAVALETTHASEPIRQACHAAYEQFQQAFARKLKDNGYAEKRAEELGVLINSMIEGAFLVSFTTKSKSPLRLVADQIPVLLK</sequence>
<dbReference type="Gene3D" id="1.10.357.10">
    <property type="entry name" value="Tetracycline Repressor, domain 2"/>
    <property type="match status" value="1"/>
</dbReference>
<evidence type="ECO:0000259" key="5">
    <source>
        <dbReference type="PROSITE" id="PS50977"/>
    </source>
</evidence>
<dbReference type="PROSITE" id="PS50977">
    <property type="entry name" value="HTH_TETR_2"/>
    <property type="match status" value="1"/>
</dbReference>
<evidence type="ECO:0000256" key="3">
    <source>
        <dbReference type="ARBA" id="ARBA00023163"/>
    </source>
</evidence>
<dbReference type="HOGENOM" id="CLU_069356_28_1_9"/>
<name>I0JIX2_HALH3</name>
<evidence type="ECO:0000256" key="1">
    <source>
        <dbReference type="ARBA" id="ARBA00023015"/>
    </source>
</evidence>
<evidence type="ECO:0000313" key="7">
    <source>
        <dbReference type="Proteomes" id="UP000007397"/>
    </source>
</evidence>
<dbReference type="PANTHER" id="PTHR47506">
    <property type="entry name" value="TRANSCRIPTIONAL REGULATORY PROTEIN"/>
    <property type="match status" value="1"/>
</dbReference>
<keyword evidence="1" id="KW-0805">Transcription regulation</keyword>
<feature type="DNA-binding region" description="H-T-H motif" evidence="4">
    <location>
        <begin position="28"/>
        <end position="47"/>
    </location>
</feature>
<dbReference type="SUPFAM" id="SSF46689">
    <property type="entry name" value="Homeodomain-like"/>
    <property type="match status" value="1"/>
</dbReference>
<dbReference type="Pfam" id="PF21993">
    <property type="entry name" value="TetR_C_13_2"/>
    <property type="match status" value="1"/>
</dbReference>
<dbReference type="EMBL" id="HE717023">
    <property type="protein sequence ID" value="CCG44090.1"/>
    <property type="molecule type" value="Genomic_DNA"/>
</dbReference>
<dbReference type="GO" id="GO:0003677">
    <property type="term" value="F:DNA binding"/>
    <property type="evidence" value="ECO:0007669"/>
    <property type="project" value="UniProtKB-UniRule"/>
</dbReference>
<dbReference type="InterPro" id="IPR001647">
    <property type="entry name" value="HTH_TetR"/>
</dbReference>
<dbReference type="KEGG" id="hhd:HBHAL_1724"/>
<evidence type="ECO:0000256" key="4">
    <source>
        <dbReference type="PROSITE-ProRule" id="PRU00335"/>
    </source>
</evidence>
<dbReference type="PRINTS" id="PR00455">
    <property type="entry name" value="HTHTETR"/>
</dbReference>
<dbReference type="AlphaFoldDB" id="I0JIX2"/>
<dbReference type="Pfam" id="PF00440">
    <property type="entry name" value="TetR_N"/>
    <property type="match status" value="1"/>
</dbReference>
<dbReference type="PATRIC" id="fig|866895.3.peg.721"/>
<dbReference type="STRING" id="866895.HBHAL_1724"/>
<dbReference type="InterPro" id="IPR036271">
    <property type="entry name" value="Tet_transcr_reg_TetR-rel_C_sf"/>
</dbReference>
<protein>
    <submittedName>
        <fullName evidence="6">TetR family transcription regulator</fullName>
    </submittedName>
</protein>
<evidence type="ECO:0000256" key="2">
    <source>
        <dbReference type="ARBA" id="ARBA00023125"/>
    </source>
</evidence>
<reference evidence="6 7" key="1">
    <citation type="journal article" date="2013" name="Environ. Microbiol.">
        <title>Chloride and organic osmolytes: a hybrid strategy to cope with elevated salinities by the moderately halophilic, chloride-dependent bacterium Halobacillus halophilus.</title>
        <authorList>
            <person name="Saum S.H."/>
            <person name="Pfeiffer F."/>
            <person name="Palm P."/>
            <person name="Rampp M."/>
            <person name="Schuster S.C."/>
            <person name="Muller V."/>
            <person name="Oesterhelt D."/>
        </authorList>
    </citation>
    <scope>NUCLEOTIDE SEQUENCE [LARGE SCALE GENOMIC DNA]</scope>
    <source>
        <strain evidence="7">ATCC 35676 / DSM 2266 / JCM 20832 / KCTC 3685 / LMG 17431 / NBRC 102448 / NCIMB 2269</strain>
    </source>
</reference>
<dbReference type="SUPFAM" id="SSF48498">
    <property type="entry name" value="Tetracyclin repressor-like, C-terminal domain"/>
    <property type="match status" value="1"/>
</dbReference>
<keyword evidence="7" id="KW-1185">Reference proteome</keyword>
<keyword evidence="3" id="KW-0804">Transcription</keyword>
<keyword evidence="2 4" id="KW-0238">DNA-binding</keyword>
<organism evidence="6 7">
    <name type="scientific">Halobacillus halophilus (strain ATCC 35676 / DSM 2266 / JCM 20832 / KCTC 3685 / LMG 17431 / NBRC 102448 / NCIMB 2269)</name>
    <name type="common">Sporosarcina halophila</name>
    <dbReference type="NCBI Taxonomy" id="866895"/>
    <lineage>
        <taxon>Bacteria</taxon>
        <taxon>Bacillati</taxon>
        <taxon>Bacillota</taxon>
        <taxon>Bacilli</taxon>
        <taxon>Bacillales</taxon>
        <taxon>Bacillaceae</taxon>
        <taxon>Halobacillus</taxon>
    </lineage>
</organism>
<accession>I0JIX2</accession>
<dbReference type="Proteomes" id="UP000007397">
    <property type="component" value="Chromosome"/>
</dbReference>
<dbReference type="InterPro" id="IPR009057">
    <property type="entry name" value="Homeodomain-like_sf"/>
</dbReference>
<feature type="domain" description="HTH tetR-type" evidence="5">
    <location>
        <begin position="5"/>
        <end position="65"/>
    </location>
</feature>
<evidence type="ECO:0000313" key="6">
    <source>
        <dbReference type="EMBL" id="CCG44090.1"/>
    </source>
</evidence>
<proteinExistence type="predicted"/>
<gene>
    <name evidence="6" type="ordered locus">HBHAL_1724</name>
</gene>
<dbReference type="eggNOG" id="COG1309">
    <property type="taxonomic scope" value="Bacteria"/>
</dbReference>
<dbReference type="InterPro" id="IPR054156">
    <property type="entry name" value="YxaF_TetR_C"/>
</dbReference>